<evidence type="ECO:0000313" key="1">
    <source>
        <dbReference type="EMBL" id="ACV61597.1"/>
    </source>
</evidence>
<organism evidence="1 2">
    <name type="scientific">Desulfofarcimen acetoxidans (strain ATCC 49208 / DSM 771 / KCTC 5769 / VKM B-1644 / 5575)</name>
    <name type="common">Desulfotomaculum acetoxidans</name>
    <dbReference type="NCBI Taxonomy" id="485916"/>
    <lineage>
        <taxon>Bacteria</taxon>
        <taxon>Bacillati</taxon>
        <taxon>Bacillota</taxon>
        <taxon>Clostridia</taxon>
        <taxon>Eubacteriales</taxon>
        <taxon>Peptococcaceae</taxon>
        <taxon>Desulfofarcimen</taxon>
    </lineage>
</organism>
<sequence>MKMLRMAQPYQAENDPLIIRRKEYSLEDLLCQVKTENIYKEADSGKLEDTTQRWLFP</sequence>
<dbReference type="AlphaFoldDB" id="C8W1F2"/>
<dbReference type="HOGENOM" id="CLU_203093_0_0_9"/>
<evidence type="ECO:0000313" key="2">
    <source>
        <dbReference type="Proteomes" id="UP000002217"/>
    </source>
</evidence>
<keyword evidence="2" id="KW-1185">Reference proteome</keyword>
<protein>
    <submittedName>
        <fullName evidence="1">Uncharacterized protein</fullName>
    </submittedName>
</protein>
<dbReference type="EMBL" id="CP001720">
    <property type="protein sequence ID" value="ACV61597.1"/>
    <property type="molecule type" value="Genomic_DNA"/>
</dbReference>
<dbReference type="KEGG" id="dae:Dtox_0683"/>
<name>C8W1F2_DESAS</name>
<dbReference type="Proteomes" id="UP000002217">
    <property type="component" value="Chromosome"/>
</dbReference>
<proteinExistence type="predicted"/>
<gene>
    <name evidence="1" type="ordered locus">Dtox_0683</name>
</gene>
<accession>C8W1F2</accession>
<reference evidence="1 2" key="1">
    <citation type="journal article" date="2009" name="Stand. Genomic Sci.">
        <title>Complete genome sequence of Desulfotomaculum acetoxidans type strain (5575).</title>
        <authorList>
            <person name="Spring S."/>
            <person name="Lapidus A."/>
            <person name="Schroder M."/>
            <person name="Gleim D."/>
            <person name="Sims D."/>
            <person name="Meincke L."/>
            <person name="Glavina Del Rio T."/>
            <person name="Tice H."/>
            <person name="Copeland A."/>
            <person name="Cheng J.F."/>
            <person name="Lucas S."/>
            <person name="Chen F."/>
            <person name="Nolan M."/>
            <person name="Bruce D."/>
            <person name="Goodwin L."/>
            <person name="Pitluck S."/>
            <person name="Ivanova N."/>
            <person name="Mavromatis K."/>
            <person name="Mikhailova N."/>
            <person name="Pati A."/>
            <person name="Chen A."/>
            <person name="Palaniappan K."/>
            <person name="Land M."/>
            <person name="Hauser L."/>
            <person name="Chang Y.J."/>
            <person name="Jeffries C.D."/>
            <person name="Chain P."/>
            <person name="Saunders E."/>
            <person name="Brettin T."/>
            <person name="Detter J.C."/>
            <person name="Goker M."/>
            <person name="Bristow J."/>
            <person name="Eisen J.A."/>
            <person name="Markowitz V."/>
            <person name="Hugenholtz P."/>
            <person name="Kyrpides N.C."/>
            <person name="Klenk H.P."/>
            <person name="Han C."/>
        </authorList>
    </citation>
    <scope>NUCLEOTIDE SEQUENCE [LARGE SCALE GENOMIC DNA]</scope>
    <source>
        <strain evidence="2">ATCC 49208 / DSM 771 / VKM B-1644</strain>
    </source>
</reference>